<dbReference type="OrthoDB" id="8527830at2"/>
<evidence type="ECO:0008006" key="3">
    <source>
        <dbReference type="Google" id="ProtNLM"/>
    </source>
</evidence>
<reference evidence="1 2" key="1">
    <citation type="submission" date="2017-07" db="EMBL/GenBank/DDBJ databases">
        <title>Thauera sp. KNDSS-Mac4 genome sequence and assembly.</title>
        <authorList>
            <person name="Mayilraj S."/>
        </authorList>
    </citation>
    <scope>NUCLEOTIDE SEQUENCE [LARGE SCALE GENOMIC DNA]</scope>
    <source>
        <strain evidence="1 2">KNDSS-Mac4</strain>
    </source>
</reference>
<comment type="caution">
    <text evidence="1">The sequence shown here is derived from an EMBL/GenBank/DDBJ whole genome shotgun (WGS) entry which is preliminary data.</text>
</comment>
<evidence type="ECO:0000313" key="2">
    <source>
        <dbReference type="Proteomes" id="UP000215181"/>
    </source>
</evidence>
<sequence>MAYVQRGSDRAIVAVRAEAPDTDDPAGSSWEAIDPASPELARFLAQVGADDELRATDLGLVRVLEDLIELLIDRSVIRFTDFPPAAQQKLLARENARAAHRQLRLLEDDEEHLI</sequence>
<dbReference type="AlphaFoldDB" id="A0A235EWP1"/>
<gene>
    <name evidence="1" type="ORF">CGK74_12095</name>
</gene>
<proteinExistence type="predicted"/>
<dbReference type="RefSeq" id="WP_094268736.1">
    <property type="nucleotide sequence ID" value="NZ_JAQVFK010000045.1"/>
</dbReference>
<evidence type="ECO:0000313" key="1">
    <source>
        <dbReference type="EMBL" id="OYD53424.1"/>
    </source>
</evidence>
<organism evidence="1 2">
    <name type="scientific">Thauera propionica</name>
    <dbReference type="NCBI Taxonomy" id="2019431"/>
    <lineage>
        <taxon>Bacteria</taxon>
        <taxon>Pseudomonadati</taxon>
        <taxon>Pseudomonadota</taxon>
        <taxon>Betaproteobacteria</taxon>
        <taxon>Rhodocyclales</taxon>
        <taxon>Zoogloeaceae</taxon>
        <taxon>Thauera</taxon>
    </lineage>
</organism>
<dbReference type="Proteomes" id="UP000215181">
    <property type="component" value="Unassembled WGS sequence"/>
</dbReference>
<keyword evidence="2" id="KW-1185">Reference proteome</keyword>
<accession>A0A235EWP1</accession>
<protein>
    <recommendedName>
        <fullName evidence="3">Tryptophan synthase subunit beta like protein</fullName>
    </recommendedName>
</protein>
<dbReference type="EMBL" id="NOIH01000014">
    <property type="protein sequence ID" value="OYD53424.1"/>
    <property type="molecule type" value="Genomic_DNA"/>
</dbReference>
<name>A0A235EWP1_9RHOO</name>